<evidence type="ECO:0000256" key="1">
    <source>
        <dbReference type="ARBA" id="ARBA00023002"/>
    </source>
</evidence>
<dbReference type="GO" id="GO:0005737">
    <property type="term" value="C:cytoplasm"/>
    <property type="evidence" value="ECO:0007669"/>
    <property type="project" value="TreeGrafter"/>
</dbReference>
<dbReference type="InterPro" id="IPR029063">
    <property type="entry name" value="SAM-dependent_MTases_sf"/>
</dbReference>
<dbReference type="GO" id="GO:0008757">
    <property type="term" value="F:S-adenosylmethionine-dependent methyltransferase activity"/>
    <property type="evidence" value="ECO:0007669"/>
    <property type="project" value="InterPro"/>
</dbReference>
<sequence>MNNSYVSKQSSIFFGLSAKKSRRKPTRSVFAEEVVVKRILVAKYGACAGQACITIDYILVEKSFSSELVALMKIWIKEMFGDNPKASNTIARIVNEKHFSRLKSLLTDPINHIIYNEIYRTTYCTSEVYWITLSSYQIMFFLNFELTRSENIKYCNGKLNPGSIEKLIMMDASSEMVQACKNAADVSNNDNIESVYMVGDEEFLPIKESSLDLVISCLGLHWTNDLPGAMIQIGVEIGWLISSSYSWWRNPEVHDNYVMKRRNMQFKERKISYQRKLEEEENFIDVLNSSTKKETLDMETQTCETFRLEIYSAAREEMVLQV</sequence>
<dbReference type="GO" id="GO:0004029">
    <property type="term" value="F:aldehyde dehydrogenase (NAD+) activity"/>
    <property type="evidence" value="ECO:0007669"/>
    <property type="project" value="TreeGrafter"/>
</dbReference>
<dbReference type="SUPFAM" id="SSF53720">
    <property type="entry name" value="ALDH-like"/>
    <property type="match status" value="1"/>
</dbReference>
<dbReference type="InterPro" id="IPR012394">
    <property type="entry name" value="Aldehyde_DH_NAD(P)"/>
</dbReference>
<dbReference type="GO" id="GO:0006081">
    <property type="term" value="P:aldehyde metabolic process"/>
    <property type="evidence" value="ECO:0007669"/>
    <property type="project" value="InterPro"/>
</dbReference>
<feature type="domain" description="Methyltransferase type 11" evidence="2">
    <location>
        <begin position="165"/>
        <end position="230"/>
    </location>
</feature>
<dbReference type="EMBL" id="HE804809">
    <property type="protein sequence ID" value="CCH47197.1"/>
    <property type="molecule type" value="Genomic_DNA"/>
</dbReference>
<dbReference type="Gene3D" id="3.40.50.150">
    <property type="entry name" value="Vaccinia Virus protein VP39"/>
    <property type="match status" value="1"/>
</dbReference>
<dbReference type="InterPro" id="IPR016161">
    <property type="entry name" value="Ald_DH/histidinol_DH"/>
</dbReference>
<dbReference type="InterPro" id="IPR016163">
    <property type="entry name" value="Ald_DH_C"/>
</dbReference>
<dbReference type="CDD" id="cd02440">
    <property type="entry name" value="AdoMet_MTases"/>
    <property type="match status" value="1"/>
</dbReference>
<dbReference type="PANTHER" id="PTHR43570">
    <property type="entry name" value="ALDEHYDE DEHYDROGENASE"/>
    <property type="match status" value="1"/>
</dbReference>
<accession>L0P193</accession>
<proteinExistence type="predicted"/>
<dbReference type="InterPro" id="IPR013216">
    <property type="entry name" value="Methyltransf_11"/>
</dbReference>
<protein>
    <submittedName>
        <fullName evidence="3">Similar to aldehyde dehydrogenase family 3 member F1</fullName>
    </submittedName>
</protein>
<name>L0P193_LUPAN</name>
<dbReference type="Pfam" id="PF08241">
    <property type="entry name" value="Methyltransf_11"/>
    <property type="match status" value="1"/>
</dbReference>
<dbReference type="SUPFAM" id="SSF53335">
    <property type="entry name" value="S-adenosyl-L-methionine-dependent methyltransferases"/>
    <property type="match status" value="1"/>
</dbReference>
<keyword evidence="1" id="KW-0560">Oxidoreductase</keyword>
<dbReference type="Gene3D" id="3.40.309.10">
    <property type="entry name" value="Aldehyde Dehydrogenase, Chain A, domain 2"/>
    <property type="match status" value="1"/>
</dbReference>
<organism evidence="3">
    <name type="scientific">Lupinus angustifolius</name>
    <name type="common">Narrow-leaved blue lupine</name>
    <dbReference type="NCBI Taxonomy" id="3871"/>
    <lineage>
        <taxon>Eukaryota</taxon>
        <taxon>Viridiplantae</taxon>
        <taxon>Streptophyta</taxon>
        <taxon>Embryophyta</taxon>
        <taxon>Tracheophyta</taxon>
        <taxon>Spermatophyta</taxon>
        <taxon>Magnoliopsida</taxon>
        <taxon>eudicotyledons</taxon>
        <taxon>Gunneridae</taxon>
        <taxon>Pentapetalae</taxon>
        <taxon>rosids</taxon>
        <taxon>fabids</taxon>
        <taxon>Fabales</taxon>
        <taxon>Fabaceae</taxon>
        <taxon>Papilionoideae</taxon>
        <taxon>50 kb inversion clade</taxon>
        <taxon>genistoids sensu lato</taxon>
        <taxon>core genistoids</taxon>
        <taxon>Genisteae</taxon>
        <taxon>Lupinus</taxon>
    </lineage>
</organism>
<evidence type="ECO:0000313" key="3">
    <source>
        <dbReference type="EMBL" id="CCH47197.1"/>
    </source>
</evidence>
<reference evidence="3" key="1">
    <citation type="journal article" date="2013" name="BMC Genomics">
        <title>Comparative genomics of Lupinus angustifolius gene-rich regions: BAC library exploration, genetic mapping and cytogenetics.</title>
        <authorList>
            <person name="Ksiazkiewicz M."/>
            <person name="Wyrwa K."/>
            <person name="Szczepaniak A."/>
            <person name="Rychel S."/>
            <person name="Majcherkiewicz K."/>
            <person name="Przysiecka L."/>
            <person name="Karlowski W."/>
            <person name="Wolko B."/>
            <person name="Naganowska B."/>
        </authorList>
    </citation>
    <scope>NUCLEOTIDE SEQUENCE</scope>
</reference>
<evidence type="ECO:0000259" key="2">
    <source>
        <dbReference type="Pfam" id="PF08241"/>
    </source>
</evidence>
<dbReference type="PANTHER" id="PTHR43570:SF28">
    <property type="entry name" value="ALDEHYDE DEHYDROGENASE"/>
    <property type="match status" value="1"/>
</dbReference>
<dbReference type="AlphaFoldDB" id="L0P193"/>